<feature type="compositionally biased region" description="Basic and acidic residues" evidence="2">
    <location>
        <begin position="433"/>
        <end position="446"/>
    </location>
</feature>
<feature type="domain" description="Anti-proliferative protein" evidence="3">
    <location>
        <begin position="88"/>
        <end position="107"/>
    </location>
</feature>
<dbReference type="PANTHER" id="PTHR22978:SF44">
    <property type="entry name" value="PROTEIN BTG3-LIKE PROTEIN"/>
    <property type="match status" value="1"/>
</dbReference>
<dbReference type="PRINTS" id="PR00310">
    <property type="entry name" value="ANTIPRLFBTG1"/>
</dbReference>
<feature type="compositionally biased region" description="Polar residues" evidence="2">
    <location>
        <begin position="351"/>
        <end position="362"/>
    </location>
</feature>
<reference evidence="4" key="1">
    <citation type="journal article" date="2021" name="Genome Biol. Evol.">
        <title>A High-Quality Reference Genome for a Parasitic Bivalve with Doubly Uniparental Inheritance (Bivalvia: Unionida).</title>
        <authorList>
            <person name="Smith C.H."/>
        </authorList>
    </citation>
    <scope>NUCLEOTIDE SEQUENCE</scope>
    <source>
        <strain evidence="4">CHS0354</strain>
    </source>
</reference>
<evidence type="ECO:0000259" key="3">
    <source>
        <dbReference type="PROSITE" id="PS01203"/>
    </source>
</evidence>
<comment type="caution">
    <text evidence="4">The sequence shown here is derived from an EMBL/GenBank/DDBJ whole genome shotgun (WGS) entry which is preliminary data.</text>
</comment>
<evidence type="ECO:0000313" key="4">
    <source>
        <dbReference type="EMBL" id="KAK3592479.1"/>
    </source>
</evidence>
<dbReference type="PROSITE" id="PS01203">
    <property type="entry name" value="BTG_2"/>
    <property type="match status" value="1"/>
</dbReference>
<evidence type="ECO:0000313" key="5">
    <source>
        <dbReference type="Proteomes" id="UP001195483"/>
    </source>
</evidence>
<protein>
    <recommendedName>
        <fullName evidence="3">Anti-proliferative protein domain-containing protein</fullName>
    </recommendedName>
</protein>
<dbReference type="FunFam" id="3.90.640.90:FF:000002">
    <property type="entry name" value="BTG anti-proliferation factor 4"/>
    <property type="match status" value="1"/>
</dbReference>
<dbReference type="InterPro" id="IPR036054">
    <property type="entry name" value="BTG-like_sf"/>
</dbReference>
<dbReference type="SMART" id="SM00099">
    <property type="entry name" value="btg1"/>
    <property type="match status" value="1"/>
</dbReference>
<dbReference type="Pfam" id="PF07742">
    <property type="entry name" value="BTG"/>
    <property type="match status" value="1"/>
</dbReference>
<feature type="compositionally biased region" description="Polar residues" evidence="2">
    <location>
        <begin position="315"/>
        <end position="344"/>
    </location>
</feature>
<name>A0AAE0SIA9_9BIVA</name>
<reference evidence="4" key="2">
    <citation type="journal article" date="2021" name="Genome Biol. Evol.">
        <title>Developing a high-quality reference genome for a parasitic bivalve with doubly uniparental inheritance (Bivalvia: Unionida).</title>
        <authorList>
            <person name="Smith C.H."/>
        </authorList>
    </citation>
    <scope>NUCLEOTIDE SEQUENCE</scope>
    <source>
        <strain evidence="4">CHS0354</strain>
        <tissue evidence="4">Mantle</tissue>
    </source>
</reference>
<feature type="compositionally biased region" description="Polar residues" evidence="2">
    <location>
        <begin position="405"/>
        <end position="416"/>
    </location>
</feature>
<proteinExistence type="inferred from homology"/>
<dbReference type="Proteomes" id="UP001195483">
    <property type="component" value="Unassembled WGS sequence"/>
</dbReference>
<evidence type="ECO:0000256" key="2">
    <source>
        <dbReference type="SAM" id="MobiDB-lite"/>
    </source>
</evidence>
<accession>A0AAE0SIA9</accession>
<dbReference type="InterPro" id="IPR002087">
    <property type="entry name" value="Anti_prolifrtn"/>
</dbReference>
<keyword evidence="5" id="KW-1185">Reference proteome</keyword>
<reference evidence="4" key="3">
    <citation type="submission" date="2023-05" db="EMBL/GenBank/DDBJ databases">
        <authorList>
            <person name="Smith C.H."/>
        </authorList>
    </citation>
    <scope>NUCLEOTIDE SEQUENCE</scope>
    <source>
        <strain evidence="4">CHS0354</strain>
        <tissue evidence="4">Mantle</tissue>
    </source>
</reference>
<dbReference type="InterPro" id="IPR033332">
    <property type="entry name" value="BTG"/>
</dbReference>
<feature type="region of interest" description="Disordered" evidence="2">
    <location>
        <begin position="305"/>
        <end position="446"/>
    </location>
</feature>
<feature type="compositionally biased region" description="Polar residues" evidence="2">
    <location>
        <begin position="423"/>
        <end position="432"/>
    </location>
</feature>
<dbReference type="SUPFAM" id="SSF160696">
    <property type="entry name" value="BTG domain-like"/>
    <property type="match status" value="1"/>
</dbReference>
<evidence type="ECO:0000256" key="1">
    <source>
        <dbReference type="ARBA" id="ARBA00007989"/>
    </source>
</evidence>
<sequence length="446" mass="49257">MKEEIAAAVLFMSRLIRLNVSITKEKAEKFSEHLTELLLEKFKDHWYAENPQKGQAHRCIRINPVSPVDPLLNEAATLSGLNYSDLRLPTELTLWIDPQEVSCRFGETHGVSCMLLFFRDGKLQTNAHKVDIRKLVEEQTQRDNKHINIVTTRINMPHPQNPQSLPFDQTPFPTYTCVPKSLKTSQPRAGFNPNPWHIGKPKHRQRRAGFNPNPSYTEQQNIPQPCAGFNPNPSYMDKHKKNYRWVRGKKQNRADQVNVGTKCSTNCSNKQTGPVKVATKCITNSSNKQTDTVKVGTACTTNRRNKQTDPVEVGTTCSTNSSNEQTDPVEVSTTGSTNSSNEQTDPVEVGTTGSTNSSNEQTDPVEVGTTGSTNSSNEQTDPVEVGTTCSTNGSNEQTDPVEVGTTCSTNSSNEQTDPVEVGTTCSTNGSNEQTDHVKEGTTRSTK</sequence>
<dbReference type="PANTHER" id="PTHR22978">
    <property type="entry name" value="B-CELL TRANSLOCATION GENE"/>
    <property type="match status" value="1"/>
</dbReference>
<comment type="similarity">
    <text evidence="1">Belongs to the BTG family.</text>
</comment>
<dbReference type="GO" id="GO:0005634">
    <property type="term" value="C:nucleus"/>
    <property type="evidence" value="ECO:0007669"/>
    <property type="project" value="TreeGrafter"/>
</dbReference>
<dbReference type="GO" id="GO:0005737">
    <property type="term" value="C:cytoplasm"/>
    <property type="evidence" value="ECO:0007669"/>
    <property type="project" value="TreeGrafter"/>
</dbReference>
<feature type="region of interest" description="Disordered" evidence="2">
    <location>
        <begin position="183"/>
        <end position="205"/>
    </location>
</feature>
<dbReference type="AlphaFoldDB" id="A0AAE0SIA9"/>
<organism evidence="4 5">
    <name type="scientific">Potamilus streckersoni</name>
    <dbReference type="NCBI Taxonomy" id="2493646"/>
    <lineage>
        <taxon>Eukaryota</taxon>
        <taxon>Metazoa</taxon>
        <taxon>Spiralia</taxon>
        <taxon>Lophotrochozoa</taxon>
        <taxon>Mollusca</taxon>
        <taxon>Bivalvia</taxon>
        <taxon>Autobranchia</taxon>
        <taxon>Heteroconchia</taxon>
        <taxon>Palaeoheterodonta</taxon>
        <taxon>Unionida</taxon>
        <taxon>Unionoidea</taxon>
        <taxon>Unionidae</taxon>
        <taxon>Ambleminae</taxon>
        <taxon>Lampsilini</taxon>
        <taxon>Potamilus</taxon>
    </lineage>
</organism>
<feature type="compositionally biased region" description="Polar residues" evidence="2">
    <location>
        <begin position="387"/>
        <end position="398"/>
    </location>
</feature>
<gene>
    <name evidence="4" type="ORF">CHS0354_014977</name>
</gene>
<dbReference type="Gene3D" id="3.90.640.90">
    <property type="entry name" value="Anti-proliferative protein, N-terminal domain"/>
    <property type="match status" value="1"/>
</dbReference>
<feature type="compositionally biased region" description="Polar residues" evidence="2">
    <location>
        <begin position="369"/>
        <end position="380"/>
    </location>
</feature>
<dbReference type="EMBL" id="JAEAOA010000931">
    <property type="protein sequence ID" value="KAK3592479.1"/>
    <property type="molecule type" value="Genomic_DNA"/>
</dbReference>